<dbReference type="EMBL" id="JNSL01000159">
    <property type="protein sequence ID" value="KGA14121.1"/>
    <property type="molecule type" value="Genomic_DNA"/>
</dbReference>
<evidence type="ECO:0000256" key="2">
    <source>
        <dbReference type="ARBA" id="ARBA00008711"/>
    </source>
</evidence>
<dbReference type="Gene3D" id="3.30.160.70">
    <property type="entry name" value="Methylated DNA-protein cysteine methyltransferase domain"/>
    <property type="match status" value="1"/>
</dbReference>
<dbReference type="AlphaFoldDB" id="A0A094QIB1"/>
<dbReference type="NCBIfam" id="TIGR00589">
    <property type="entry name" value="ogt"/>
    <property type="match status" value="1"/>
</dbReference>
<dbReference type="HAMAP" id="MF_00772">
    <property type="entry name" value="OGT"/>
    <property type="match status" value="1"/>
</dbReference>
<comment type="caution">
    <text evidence="12">The sequence shown here is derived from an EMBL/GenBank/DDBJ whole genome shotgun (WGS) entry which is preliminary data.</text>
</comment>
<dbReference type="SUPFAM" id="SSF46767">
    <property type="entry name" value="Methylated DNA-protein cysteine methyltransferase, C-terminal domain"/>
    <property type="match status" value="1"/>
</dbReference>
<dbReference type="PROSITE" id="PS00374">
    <property type="entry name" value="MGMT"/>
    <property type="match status" value="1"/>
</dbReference>
<feature type="domain" description="Methylated-DNA-[protein]-cysteine S-methyltransferase DNA binding" evidence="10">
    <location>
        <begin position="85"/>
        <end position="164"/>
    </location>
</feature>
<dbReference type="InterPro" id="IPR036388">
    <property type="entry name" value="WH-like_DNA-bd_sf"/>
</dbReference>
<dbReference type="SUPFAM" id="SSF53155">
    <property type="entry name" value="Methylated DNA-protein cysteine methyltransferase domain"/>
    <property type="match status" value="1"/>
</dbReference>
<keyword evidence="7" id="KW-0227">DNA damage</keyword>
<evidence type="ECO:0000256" key="1">
    <source>
        <dbReference type="ARBA" id="ARBA00001286"/>
    </source>
</evidence>
<evidence type="ECO:0000259" key="10">
    <source>
        <dbReference type="Pfam" id="PF01035"/>
    </source>
</evidence>
<protein>
    <recommendedName>
        <fullName evidence="3">methylated-DNA--[protein]-cysteine S-methyltransferase</fullName>
        <ecNumber evidence="3">2.1.1.63</ecNumber>
    </recommendedName>
</protein>
<accession>A0A094QIB1</accession>
<dbReference type="CDD" id="cd06445">
    <property type="entry name" value="ATase"/>
    <property type="match status" value="1"/>
</dbReference>
<name>A0A094QIB1_9ZZZZ</name>
<keyword evidence="6 12" id="KW-0808">Transferase</keyword>
<comment type="catalytic activity">
    <reaction evidence="9">
        <text>a 6-O-methyl-2'-deoxyguanosine in DNA + L-cysteinyl-[protein] = S-methyl-L-cysteinyl-[protein] + a 2'-deoxyguanosine in DNA</text>
        <dbReference type="Rhea" id="RHEA:24000"/>
        <dbReference type="Rhea" id="RHEA-COMP:10131"/>
        <dbReference type="Rhea" id="RHEA-COMP:10132"/>
        <dbReference type="Rhea" id="RHEA-COMP:11367"/>
        <dbReference type="Rhea" id="RHEA-COMP:11368"/>
        <dbReference type="ChEBI" id="CHEBI:29950"/>
        <dbReference type="ChEBI" id="CHEBI:82612"/>
        <dbReference type="ChEBI" id="CHEBI:85445"/>
        <dbReference type="ChEBI" id="CHEBI:85448"/>
        <dbReference type="EC" id="2.1.1.63"/>
    </reaction>
</comment>
<keyword evidence="8" id="KW-0234">DNA repair</keyword>
<evidence type="ECO:0000256" key="8">
    <source>
        <dbReference type="ARBA" id="ARBA00023204"/>
    </source>
</evidence>
<comment type="similarity">
    <text evidence="2">Belongs to the MGMT family.</text>
</comment>
<proteinExistence type="inferred from homology"/>
<gene>
    <name evidence="12" type="ORF">GM51_18005</name>
</gene>
<evidence type="ECO:0000256" key="9">
    <source>
        <dbReference type="ARBA" id="ARBA00049348"/>
    </source>
</evidence>
<evidence type="ECO:0000256" key="4">
    <source>
        <dbReference type="ARBA" id="ARBA00022490"/>
    </source>
</evidence>
<feature type="domain" description="Methylguanine DNA methyltransferase ribonuclease-like" evidence="11">
    <location>
        <begin position="13"/>
        <end position="81"/>
    </location>
</feature>
<dbReference type="InterPro" id="IPR014048">
    <property type="entry name" value="MethylDNA_cys_MeTrfase_DNA-bd"/>
</dbReference>
<dbReference type="GO" id="GO:0006281">
    <property type="term" value="P:DNA repair"/>
    <property type="evidence" value="ECO:0007669"/>
    <property type="project" value="UniProtKB-KW"/>
</dbReference>
<evidence type="ECO:0000256" key="3">
    <source>
        <dbReference type="ARBA" id="ARBA00011918"/>
    </source>
</evidence>
<evidence type="ECO:0000256" key="6">
    <source>
        <dbReference type="ARBA" id="ARBA00022679"/>
    </source>
</evidence>
<dbReference type="Gene3D" id="1.10.10.10">
    <property type="entry name" value="Winged helix-like DNA-binding domain superfamily/Winged helix DNA-binding domain"/>
    <property type="match status" value="1"/>
</dbReference>
<dbReference type="Pfam" id="PF02870">
    <property type="entry name" value="Methyltransf_1N"/>
    <property type="match status" value="1"/>
</dbReference>
<keyword evidence="5 12" id="KW-0489">Methyltransferase</keyword>
<dbReference type="Pfam" id="PF01035">
    <property type="entry name" value="DNA_binding_1"/>
    <property type="match status" value="1"/>
</dbReference>
<evidence type="ECO:0000313" key="12">
    <source>
        <dbReference type="EMBL" id="KGA14121.1"/>
    </source>
</evidence>
<dbReference type="InterPro" id="IPR036217">
    <property type="entry name" value="MethylDNA_cys_MeTrfase_DNAb"/>
</dbReference>
<dbReference type="InterPro" id="IPR008332">
    <property type="entry name" value="MethylG_MeTrfase_N"/>
</dbReference>
<evidence type="ECO:0000256" key="5">
    <source>
        <dbReference type="ARBA" id="ARBA00022603"/>
    </source>
</evidence>
<dbReference type="GO" id="GO:0032259">
    <property type="term" value="P:methylation"/>
    <property type="evidence" value="ECO:0007669"/>
    <property type="project" value="UniProtKB-KW"/>
</dbReference>
<evidence type="ECO:0000256" key="7">
    <source>
        <dbReference type="ARBA" id="ARBA00022763"/>
    </source>
</evidence>
<comment type="catalytic activity">
    <reaction evidence="1">
        <text>a 4-O-methyl-thymidine in DNA + L-cysteinyl-[protein] = a thymidine in DNA + S-methyl-L-cysteinyl-[protein]</text>
        <dbReference type="Rhea" id="RHEA:53428"/>
        <dbReference type="Rhea" id="RHEA-COMP:10131"/>
        <dbReference type="Rhea" id="RHEA-COMP:10132"/>
        <dbReference type="Rhea" id="RHEA-COMP:13555"/>
        <dbReference type="Rhea" id="RHEA-COMP:13556"/>
        <dbReference type="ChEBI" id="CHEBI:29950"/>
        <dbReference type="ChEBI" id="CHEBI:82612"/>
        <dbReference type="ChEBI" id="CHEBI:137386"/>
        <dbReference type="ChEBI" id="CHEBI:137387"/>
        <dbReference type="EC" id="2.1.1.63"/>
    </reaction>
</comment>
<dbReference type="GO" id="GO:0003908">
    <property type="term" value="F:methylated-DNA-[protein]-cysteine S-methyltransferase activity"/>
    <property type="evidence" value="ECO:0007669"/>
    <property type="project" value="UniProtKB-EC"/>
</dbReference>
<dbReference type="InterPro" id="IPR023546">
    <property type="entry name" value="MGMT"/>
</dbReference>
<dbReference type="InterPro" id="IPR001497">
    <property type="entry name" value="MethylDNA_cys_MeTrfase_AS"/>
</dbReference>
<organism evidence="12">
    <name type="scientific">freshwater metagenome</name>
    <dbReference type="NCBI Taxonomy" id="449393"/>
    <lineage>
        <taxon>unclassified sequences</taxon>
        <taxon>metagenomes</taxon>
        <taxon>ecological metagenomes</taxon>
    </lineage>
</organism>
<evidence type="ECO:0000259" key="11">
    <source>
        <dbReference type="Pfam" id="PF02870"/>
    </source>
</evidence>
<dbReference type="FunFam" id="1.10.10.10:FF:000214">
    <property type="entry name" value="Methylated-DNA--protein-cysteine methyltransferase"/>
    <property type="match status" value="1"/>
</dbReference>
<reference evidence="12" key="1">
    <citation type="submission" date="2014-06" db="EMBL/GenBank/DDBJ databases">
        <title>Key roles for freshwater Actinobacteria revealed by deep metagenomic sequencing.</title>
        <authorList>
            <person name="Ghai R."/>
            <person name="Mizuno C.M."/>
            <person name="Picazo A."/>
            <person name="Camacho A."/>
            <person name="Rodriguez-Valera F."/>
        </authorList>
    </citation>
    <scope>NUCLEOTIDE SEQUENCE</scope>
</reference>
<dbReference type="InterPro" id="IPR036631">
    <property type="entry name" value="MGMT_N_sf"/>
</dbReference>
<dbReference type="PANTHER" id="PTHR10815:SF5">
    <property type="entry name" value="METHYLATED-DNA--PROTEIN-CYSTEINE METHYLTRANSFERASE"/>
    <property type="match status" value="1"/>
</dbReference>
<dbReference type="EC" id="2.1.1.63" evidence="3"/>
<dbReference type="PANTHER" id="PTHR10815">
    <property type="entry name" value="METHYLATED-DNA--PROTEIN-CYSTEINE METHYLTRANSFERASE"/>
    <property type="match status" value="1"/>
</dbReference>
<sequence>MATRDVSYFSGVVTAPFGDVTVVASDLGVRYVMFSDDAHPKPLSNIDIHVDPQHPVVKSTLDQLREYFTGARTVFDVPLDLHGTEFQVATWKSLAGIPYGKTISYGEQAASIGRPKAVRAVGGANGRNPVAIVLPCHRVIGANGSLTGFGGGIAVKQWLLQHERSVIADL</sequence>
<keyword evidence="4" id="KW-0963">Cytoplasm</keyword>